<dbReference type="PROSITE" id="PS51450">
    <property type="entry name" value="LRR"/>
    <property type="match status" value="1"/>
</dbReference>
<dbReference type="InterPro" id="IPR003591">
    <property type="entry name" value="Leu-rich_rpt_typical-subtyp"/>
</dbReference>
<keyword evidence="1" id="KW-0433">Leucine-rich repeat</keyword>
<sequence length="2388" mass="267662">MSADSDVSTISDGPLKPAASESLHAPWLEAVMPHWLIQAPVRRKIELKQAQTVFPHWYTKATPAQRQVVNTSYRMSFIAQARLDRSMSTFKDIETFARPLLAQALKHRYQVTVDLDNTLLCLRRPIRAGMLGEEIGSFEALTLPMLQAALHNFESDECAYGAFHSSSGFATETAVKGAFKAVPVNVSVRNYLNLCRELDIGAKYQAYLTTFFHPVDQAAEAKLRRHFIVSQKTAMRAAAERALLTKDIQPEDHAMILSVINGERHPRIGDKQVWFQDLGLMRHRLVGCVVFKIAQKYRSPDAVILYVPNDPEHPLKRYTGTQMQDTFKRLLSARDTQQTNSTTPTSYQRFFSQFFPYEKRPYYFSQFVKSADGASDWLSSPWRKILQTTLIFVEIWKTSPKNEKMVPDTDPYVAVSLMPHLQVYPWARNNDLWAYLYEKHRDKVVNDARRHAVPTADVDAKARDAKLSGLLQFGLLALNMASMFVPVLGEIMLVVMTAQLLYETVEGVIEWSEGDKHAARAHLVDVAENLAQIGVMAAAGAVFSRVTAVKPEPVLEDLHPVTLPNGERRLWKPTFNGYEQEVMPGNLPQPDKLGQFRVDGKTWMRQGDKLYEQMFDRSTGQWRLKHPTDSLAYQPFLSHNGHGAWRLSLEQPMAWDRLTLLRRIGHLTDGYSDDTLLTLADISGISDDALRKMHMDQLPPPPELRDAMRLFDADAQARQMVEQLRGARPIDEHYLYAVPLITEMPRWPSDRVLEMTADPYGEGAPIRYGAQITLPGFSPKPAIRLTRTQVLNGEMPTRILAALDEQEINYLLGRKAAQLRPARPDEFSKQLAEYAYTRQPAIFDSLYRGSESLTAPMRVLQRECPGLSDEAAQDVIEHASAQELARMDAAGRSPLRMLEEARWHARHGRQTRAFAGLHSENLASADSRRLALHALEQLPGWPHSLRLEIREGSVTGTLLDSIGEPMAPVRRYLVKNGPFYQAFNDHAEALSRVSRVQDSFYSSLMHALPEDTRSSIGLSGGSAHGELQQKIIESAHLHRGEAARLLSPREKWFKPPVRVGSRLQGYYASGRGTGLNPSLESRIAHLYPDSRQARAFLARQRGRSEAQIQIELESRRQEWEALNVALERWQAAPSDSRTATHRAQLAQTLREAWRNGPLEGQVAQAARLTIHCDTTLPELGTSFPHVRELSITGIGMTDAHADGFLAAFPNVTDLRIGELRRYGQTPVARPLTTLPQTVVRLPGLRRLRFSTDAPLLAESFARRLGALTSLEELRIDYSGFDSTTLHGLDLESLTRLRRLRIDAPHALWRWPAYVERLQQLRRLDLTHTLIETLPDSLYNGNERLWAGLSLDWSRVTPATFRRAYEYVSRYSGPRGRLLDVHQMVSEYCRAELDTMAFVPDSADPLPQAFNAAWSTPSGRLAAIEQLRAEHEAIFAAFYPPSLRQGSRYAAPARRWSTGANADILQALKSSWHGSIRQRYGLAANVERFAFVELPDATTRVELPSLPAGSFAHVRTLRLGVLNVSSGQARSFVRAFSHIETLELGGSTFTELPFAAQELPALRRLDVSGNRITVTATVQRQLDALPHLVRLNLSHNPVGHLDATALSGLQALNLRSTDLQAWPTGAESLPRLSWLDLRDNRIASLSPQALAHPDALMRTNLSGNAFSAEGEAAFHAALQRIEQQRGLGEGTLARFAAEPVPEHFPPLETGGSFNDLLLPLPQPAPITPGSSGASGHLQRLTVILNRDRAQRSLLVLQARALNDAQIDAQISEWHLSCEALTRQLNDWLYTREVSTNTLLISAQVRSLVARRISETWLDTLTERPGSAGLELQLSGLQTGELPALVVQFPGVTTLDLSGAGITARGSAGFLAGFPDLDTLFLGGNELGAVPAPVLRMRHLTRLEMQYCSLRSATSVYPLLGNAQLRTLDLSYNELRVFNPPDYGVIESLDLRYNQLSEWPDGVLRAPGLRELNLCGNEITDIPRALFADDHSGLIAGSDLSENRRLSLSALQDLRRYSREHSAPYVLGMTRGQIEAMIERLVFGDLLGIPESGVAIDNAGSVVHDPHAQVFPAEDVFDPANDVAPRSRDPWLADSDPQRVAQRTELWAQLAQEPNHERFFQLLRLLLDTQDYLQVRGELRERVWRVMQAAAENTELRQLLFEGAETHGTCPDGRILTFSDMEVRVAVYHQLRDIPLNRMAPRGRALLRLSRQLFRLDRVETLAEAAALGMDRAEVRLKYRIGLTSGWGDGVDLPGQPASMTYDVPLSDELLEYTRASILEAEATDALSLSMAERDYWITYLQDLHPQEMAALEAAVDERRQQLWDQLNQRFARNELNTAQYNLELNRLGKAMDVLRTQKRAELTRRVINELQNFAAESEQPGRLSPASGS</sequence>
<dbReference type="InterPro" id="IPR050216">
    <property type="entry name" value="LRR_domain-containing"/>
</dbReference>
<evidence type="ECO:0000256" key="1">
    <source>
        <dbReference type="ARBA" id="ARBA00022614"/>
    </source>
</evidence>
<organism evidence="5 6">
    <name type="scientific">Pseudomonas triticicola</name>
    <dbReference type="NCBI Taxonomy" id="2842345"/>
    <lineage>
        <taxon>Bacteria</taxon>
        <taxon>Pseudomonadati</taxon>
        <taxon>Pseudomonadota</taxon>
        <taxon>Gammaproteobacteria</taxon>
        <taxon>Pseudomonadales</taxon>
        <taxon>Pseudomonadaceae</taxon>
        <taxon>Pseudomonas</taxon>
    </lineage>
</organism>
<feature type="active site" description="Glycyl thioester intermediate" evidence="3">
    <location>
        <position position="2168"/>
    </location>
</feature>
<evidence type="ECO:0000259" key="4">
    <source>
        <dbReference type="PROSITE" id="PS52053"/>
    </source>
</evidence>
<dbReference type="InterPro" id="IPR046673">
    <property type="entry name" value="ToxA_N"/>
</dbReference>
<keyword evidence="6" id="KW-1185">Reference proteome</keyword>
<dbReference type="RefSeq" id="WP_217863558.1">
    <property type="nucleotide sequence ID" value="NZ_JAHSTX010000001.1"/>
</dbReference>
<keyword evidence="3" id="KW-0833">Ubl conjugation pathway</keyword>
<evidence type="ECO:0000256" key="3">
    <source>
        <dbReference type="PROSITE-ProRule" id="PRU01398"/>
    </source>
</evidence>
<dbReference type="Pfam" id="PF20178">
    <property type="entry name" value="ToxA_N"/>
    <property type="match status" value="1"/>
</dbReference>
<dbReference type="Pfam" id="PF13855">
    <property type="entry name" value="LRR_8"/>
    <property type="match status" value="1"/>
</dbReference>
<dbReference type="EMBL" id="JAHSTX010000001">
    <property type="protein sequence ID" value="MBV4546142.1"/>
    <property type="molecule type" value="Genomic_DNA"/>
</dbReference>
<gene>
    <name evidence="5" type="ORF">KVG85_08495</name>
</gene>
<dbReference type="PROSITE" id="PS52053">
    <property type="entry name" value="NEL"/>
    <property type="match status" value="1"/>
</dbReference>
<dbReference type="InterPro" id="IPR001611">
    <property type="entry name" value="Leu-rich_rpt"/>
</dbReference>
<accession>A0ABS6RIU9</accession>
<keyword evidence="3" id="KW-0964">Secreted</keyword>
<dbReference type="SMART" id="SM00369">
    <property type="entry name" value="LRR_TYP"/>
    <property type="match status" value="7"/>
</dbReference>
<keyword evidence="2" id="KW-0677">Repeat</keyword>
<reference evidence="5" key="1">
    <citation type="submission" date="2021-06" db="EMBL/GenBank/DDBJ databases">
        <title>Updating the genus Pseudomonas: Description of 43 new species and partition of the Pseudomonas putida group.</title>
        <authorList>
            <person name="Girard L."/>
            <person name="Lood C."/>
            <person name="Vandamme P."/>
            <person name="Rokni-Zadeh H."/>
            <person name="Van Noort V."/>
            <person name="Hofte M."/>
            <person name="Lavigne R."/>
            <person name="De Mot R."/>
        </authorList>
    </citation>
    <scope>NUCLEOTIDE SEQUENCE</scope>
    <source>
        <strain evidence="5">SWRI88</strain>
    </source>
</reference>
<feature type="domain" description="NEL" evidence="4">
    <location>
        <begin position="2081"/>
        <end position="2381"/>
    </location>
</feature>
<keyword evidence="3" id="KW-0832">Ubl conjugation</keyword>
<dbReference type="PANTHER" id="PTHR48051">
    <property type="match status" value="1"/>
</dbReference>
<keyword evidence="3" id="KW-0808">Transferase</keyword>
<dbReference type="PANTHER" id="PTHR48051:SF46">
    <property type="entry name" value="LEUCINE RICH REPEAT-CONTAINING DOMAIN PROTEIN"/>
    <property type="match status" value="1"/>
</dbReference>
<protein>
    <recommendedName>
        <fullName evidence="4">NEL domain-containing protein</fullName>
    </recommendedName>
</protein>
<keyword evidence="3" id="KW-1035">Host cytoplasm</keyword>
<evidence type="ECO:0000313" key="6">
    <source>
        <dbReference type="Proteomes" id="UP001048763"/>
    </source>
</evidence>
<dbReference type="Pfam" id="PF14496">
    <property type="entry name" value="NEL"/>
    <property type="match status" value="1"/>
</dbReference>
<evidence type="ECO:0000313" key="5">
    <source>
        <dbReference type="EMBL" id="MBV4546142.1"/>
    </source>
</evidence>
<name>A0ABS6RIU9_9PSED</name>
<comment type="PTM">
    <text evidence="3">Ubiquitinated in the presence of host E1 ubiquitin-activating enzyme, E2 ubiquitin-conjugating enzyme and ubiquitin.</text>
</comment>
<dbReference type="InterPro" id="IPR029487">
    <property type="entry name" value="NEL_dom"/>
</dbReference>
<dbReference type="Proteomes" id="UP001048763">
    <property type="component" value="Unassembled WGS sequence"/>
</dbReference>
<proteinExistence type="inferred from homology"/>
<comment type="caution">
    <text evidence="5">The sequence shown here is derived from an EMBL/GenBank/DDBJ whole genome shotgun (WGS) entry which is preliminary data.</text>
</comment>
<evidence type="ECO:0000256" key="2">
    <source>
        <dbReference type="ARBA" id="ARBA00022737"/>
    </source>
</evidence>
<comment type="similarity">
    <text evidence="3">Belongs to the LRR-containing bacterial E3 ligase family.</text>
</comment>